<dbReference type="AlphaFoldDB" id="A0A1S7S921"/>
<evidence type="ECO:0000313" key="2">
    <source>
        <dbReference type="Proteomes" id="UP000191897"/>
    </source>
</evidence>
<protein>
    <submittedName>
        <fullName evidence="1">Uncharacterized protein</fullName>
    </submittedName>
</protein>
<sequence length="197" mass="21251">MQGAAHINERPAHGRALLKSGGTGLVTMFGHVLQLVLGPRGNGMDVAIFIAHEIKVADRHCNGLCANAEKTADINDGCRVGADTVHMVNFTDLVIIRAINGGAFQNGRREFGFSQTDVIAVVHCSSSCLGFAQNKLPHRKTVPSKIPHAGERGTAAYFSSVHCWGLLLGASEKVAEWSHLFFGRQVFAKLQPLKLLR</sequence>
<name>A0A1S7S921_AGRTU</name>
<dbReference type="Proteomes" id="UP000191897">
    <property type="component" value="Unassembled WGS sequence"/>
</dbReference>
<proteinExistence type="predicted"/>
<accession>A0A1S7S921</accession>
<gene>
    <name evidence="1" type="ORF">AGR4C_Lc90259</name>
</gene>
<dbReference type="EMBL" id="FBWC01000031">
    <property type="protein sequence ID" value="CUX64598.1"/>
    <property type="molecule type" value="Genomic_DNA"/>
</dbReference>
<organism evidence="1 2">
    <name type="scientific">Agrobacterium tumefaciens str. Kerr 14</name>
    <dbReference type="NCBI Taxonomy" id="1183424"/>
    <lineage>
        <taxon>Bacteria</taxon>
        <taxon>Pseudomonadati</taxon>
        <taxon>Pseudomonadota</taxon>
        <taxon>Alphaproteobacteria</taxon>
        <taxon>Hyphomicrobiales</taxon>
        <taxon>Rhizobiaceae</taxon>
        <taxon>Rhizobium/Agrobacterium group</taxon>
        <taxon>Agrobacterium</taxon>
        <taxon>Agrobacterium tumefaciens complex</taxon>
    </lineage>
</organism>
<evidence type="ECO:0000313" key="1">
    <source>
        <dbReference type="EMBL" id="CUX64598.1"/>
    </source>
</evidence>
<reference evidence="1 2" key="1">
    <citation type="submission" date="2016-01" db="EMBL/GenBank/DDBJ databases">
        <authorList>
            <person name="Oliw E.H."/>
        </authorList>
    </citation>
    <scope>NUCLEOTIDE SEQUENCE [LARGE SCALE GENOMIC DNA]</scope>
    <source>
        <strain evidence="1 2">Kerr 14</strain>
    </source>
</reference>